<accession>A0A1G8BAF3</accession>
<dbReference type="RefSeq" id="WP_092502652.1">
    <property type="nucleotide sequence ID" value="NZ_LT629695.1"/>
</dbReference>
<dbReference type="Pfam" id="PF00359">
    <property type="entry name" value="PTS_EIIA_2"/>
    <property type="match status" value="1"/>
</dbReference>
<name>A0A1G8BAF3_9MICO</name>
<dbReference type="PROSITE" id="PS51094">
    <property type="entry name" value="PTS_EIIA_TYPE_2"/>
    <property type="match status" value="1"/>
</dbReference>
<reference evidence="3" key="1">
    <citation type="submission" date="2016-10" db="EMBL/GenBank/DDBJ databases">
        <authorList>
            <person name="Varghese N."/>
            <person name="Submissions S."/>
        </authorList>
    </citation>
    <scope>NUCLEOTIDE SEQUENCE [LARGE SCALE GENOMIC DNA]</scope>
    <source>
        <strain evidence="3">DSM 22002</strain>
    </source>
</reference>
<dbReference type="InterPro" id="IPR016152">
    <property type="entry name" value="PTrfase/Anion_transptr"/>
</dbReference>
<feature type="domain" description="PTS EIIA type-2" evidence="1">
    <location>
        <begin position="5"/>
        <end position="151"/>
    </location>
</feature>
<dbReference type="EMBL" id="LT629695">
    <property type="protein sequence ID" value="SDH30175.1"/>
    <property type="molecule type" value="Genomic_DNA"/>
</dbReference>
<dbReference type="AlphaFoldDB" id="A0A1G8BAF3"/>
<dbReference type="SUPFAM" id="SSF55804">
    <property type="entry name" value="Phoshotransferase/anion transport protein"/>
    <property type="match status" value="1"/>
</dbReference>
<dbReference type="InterPro" id="IPR051541">
    <property type="entry name" value="PTS_SugarTrans_NitroReg"/>
</dbReference>
<dbReference type="Proteomes" id="UP000198822">
    <property type="component" value="Chromosome I"/>
</dbReference>
<dbReference type="PANTHER" id="PTHR47738">
    <property type="entry name" value="PTS SYSTEM FRUCTOSE-LIKE EIIA COMPONENT-RELATED"/>
    <property type="match status" value="1"/>
</dbReference>
<dbReference type="OrthoDB" id="3192919at2"/>
<evidence type="ECO:0000259" key="1">
    <source>
        <dbReference type="PROSITE" id="PS51094"/>
    </source>
</evidence>
<keyword evidence="3" id="KW-1185">Reference proteome</keyword>
<dbReference type="PANTHER" id="PTHR47738:SF3">
    <property type="entry name" value="PHOSPHOTRANSFERASE SYSTEM MANNITOL_FRUCTOSE-SPECIFIC IIA DOMAIN CONTAINING PROTEIN"/>
    <property type="match status" value="1"/>
</dbReference>
<sequence>MTDTMRALPDACMVGVVAADAVGVLRQIADLAIRAGHAAPSFGEALVTRERAHPTGLPTLVPVAIPHADPSHVLEAGFAVATLARPVSFGVMGTADDHVDLDVVIVLLVTEAHAQVEVLASLVDMVQRDGWDASLRAARTPAELAASFDGLLAG</sequence>
<dbReference type="CDD" id="cd00211">
    <property type="entry name" value="PTS_IIA_fru"/>
    <property type="match status" value="1"/>
</dbReference>
<dbReference type="Gene3D" id="3.40.930.10">
    <property type="entry name" value="Mannitol-specific EII, Chain A"/>
    <property type="match status" value="1"/>
</dbReference>
<gene>
    <name evidence="2" type="ORF">SAMN04489720_0806</name>
</gene>
<dbReference type="InterPro" id="IPR002178">
    <property type="entry name" value="PTS_EIIA_type-2_dom"/>
</dbReference>
<evidence type="ECO:0000313" key="2">
    <source>
        <dbReference type="EMBL" id="SDH30175.1"/>
    </source>
</evidence>
<evidence type="ECO:0000313" key="3">
    <source>
        <dbReference type="Proteomes" id="UP000198822"/>
    </source>
</evidence>
<protein>
    <submittedName>
        <fullName evidence="2">PTS system IIA component, Gat family</fullName>
    </submittedName>
</protein>
<dbReference type="STRING" id="399736.SAMN04489720_0806"/>
<organism evidence="2 3">
    <name type="scientific">Agrococcus jejuensis</name>
    <dbReference type="NCBI Taxonomy" id="399736"/>
    <lineage>
        <taxon>Bacteria</taxon>
        <taxon>Bacillati</taxon>
        <taxon>Actinomycetota</taxon>
        <taxon>Actinomycetes</taxon>
        <taxon>Micrococcales</taxon>
        <taxon>Microbacteriaceae</taxon>
        <taxon>Agrococcus</taxon>
    </lineage>
</organism>
<proteinExistence type="predicted"/>